<evidence type="ECO:0000313" key="2">
    <source>
        <dbReference type="EMBL" id="MFG3016842.1"/>
    </source>
</evidence>
<organism evidence="2 3">
    <name type="scientific">Streptomyces cinerochromogenes</name>
    <dbReference type="NCBI Taxonomy" id="66422"/>
    <lineage>
        <taxon>Bacteria</taxon>
        <taxon>Bacillati</taxon>
        <taxon>Actinomycetota</taxon>
        <taxon>Actinomycetes</taxon>
        <taxon>Kitasatosporales</taxon>
        <taxon>Streptomycetaceae</taxon>
        <taxon>Streptomyces</taxon>
    </lineage>
</organism>
<gene>
    <name evidence="2" type="ORF">ACGFZB_41660</name>
</gene>
<protein>
    <recommendedName>
        <fullName evidence="4">DUF3592 domain-containing protein</fullName>
    </recommendedName>
</protein>
<keyword evidence="3" id="KW-1185">Reference proteome</keyword>
<sequence>MQHRSTPLARALGAAALLSTAVAWGAATIRSDTGPRLDIVVSLALAALSALGWLLASRSAPLVKPLPATAPAQKTVPGKLGAVRRDWGLIAAAYLTVWAPNVAACAANEGRESLLGDLFVVLTFILGAALSLCNLSLLQSYLDPAQRMLREDAAAGSVHTVRVRFGTPVRETYRYPTGKGVGRIGVRSSYYIELVPEGETDGQGTVRLRTTHAGHSVIVSEKHLTHAAAQLVGHGGWLCWPTRWRDIAGTEKERKVSAAFVSDSGHVVWGVTQEEDYAPYLREGSAPVCATDTALTVTPLPRPSRYFPKMHGWHLGVAAVGALLALPFLLDVVPYWAGLLLGVLSGALGVFAGMTLDGVGVDQEPWSVRERLHPALQ</sequence>
<keyword evidence="1" id="KW-1133">Transmembrane helix</keyword>
<proteinExistence type="predicted"/>
<accession>A0ABW7BLS8</accession>
<dbReference type="Proteomes" id="UP001604267">
    <property type="component" value="Unassembled WGS sequence"/>
</dbReference>
<keyword evidence="1" id="KW-0472">Membrane</keyword>
<feature type="transmembrane region" description="Helical" evidence="1">
    <location>
        <begin position="336"/>
        <end position="356"/>
    </location>
</feature>
<evidence type="ECO:0008006" key="4">
    <source>
        <dbReference type="Google" id="ProtNLM"/>
    </source>
</evidence>
<evidence type="ECO:0000313" key="3">
    <source>
        <dbReference type="Proteomes" id="UP001604267"/>
    </source>
</evidence>
<evidence type="ECO:0000256" key="1">
    <source>
        <dbReference type="SAM" id="Phobius"/>
    </source>
</evidence>
<feature type="transmembrane region" description="Helical" evidence="1">
    <location>
        <begin position="87"/>
        <end position="106"/>
    </location>
</feature>
<dbReference type="EMBL" id="JBICYV010000037">
    <property type="protein sequence ID" value="MFG3016842.1"/>
    <property type="molecule type" value="Genomic_DNA"/>
</dbReference>
<feature type="transmembrane region" description="Helical" evidence="1">
    <location>
        <begin position="39"/>
        <end position="56"/>
    </location>
</feature>
<feature type="transmembrane region" description="Helical" evidence="1">
    <location>
        <begin position="312"/>
        <end position="330"/>
    </location>
</feature>
<keyword evidence="1" id="KW-0812">Transmembrane</keyword>
<comment type="caution">
    <text evidence="2">The sequence shown here is derived from an EMBL/GenBank/DDBJ whole genome shotgun (WGS) entry which is preliminary data.</text>
</comment>
<reference evidence="2 3" key="1">
    <citation type="submission" date="2024-10" db="EMBL/GenBank/DDBJ databases">
        <title>The Natural Products Discovery Center: Release of the First 8490 Sequenced Strains for Exploring Actinobacteria Biosynthetic Diversity.</title>
        <authorList>
            <person name="Kalkreuter E."/>
            <person name="Kautsar S.A."/>
            <person name="Yang D."/>
            <person name="Bader C.D."/>
            <person name="Teijaro C.N."/>
            <person name="Fluegel L."/>
            <person name="Davis C.M."/>
            <person name="Simpson J.R."/>
            <person name="Lauterbach L."/>
            <person name="Steele A.D."/>
            <person name="Gui C."/>
            <person name="Meng S."/>
            <person name="Li G."/>
            <person name="Viehrig K."/>
            <person name="Ye F."/>
            <person name="Su P."/>
            <person name="Kiefer A.F."/>
            <person name="Nichols A."/>
            <person name="Cepeda A.J."/>
            <person name="Yan W."/>
            <person name="Fan B."/>
            <person name="Jiang Y."/>
            <person name="Adhikari A."/>
            <person name="Zheng C.-J."/>
            <person name="Schuster L."/>
            <person name="Cowan T.M."/>
            <person name="Smanski M.J."/>
            <person name="Chevrette M.G."/>
            <person name="De Carvalho L.P.S."/>
            <person name="Shen B."/>
        </authorList>
    </citation>
    <scope>NUCLEOTIDE SEQUENCE [LARGE SCALE GENOMIC DNA]</scope>
    <source>
        <strain evidence="2 3">NPDC048320</strain>
    </source>
</reference>
<feature type="transmembrane region" description="Helical" evidence="1">
    <location>
        <begin position="118"/>
        <end position="138"/>
    </location>
</feature>
<dbReference type="RefSeq" id="WP_392826033.1">
    <property type="nucleotide sequence ID" value="NZ_JBICYV010000037.1"/>
</dbReference>
<name>A0ABW7BLS8_9ACTN</name>